<dbReference type="Proteomes" id="UP000246085">
    <property type="component" value="Chromosome BRAD3257"/>
</dbReference>
<dbReference type="InterPro" id="IPR007487">
    <property type="entry name" value="ABC_transpt-TYRBP-like"/>
</dbReference>
<dbReference type="CDD" id="cd06325">
    <property type="entry name" value="PBP1_ABC_unchar_transporter"/>
    <property type="match status" value="1"/>
</dbReference>
<evidence type="ECO:0000313" key="1">
    <source>
        <dbReference type="EMBL" id="MBP0115330.1"/>
    </source>
</evidence>
<accession>A0A4V1KX40</accession>
<evidence type="ECO:0000313" key="3">
    <source>
        <dbReference type="Proteomes" id="UP000246085"/>
    </source>
</evidence>
<dbReference type="OrthoDB" id="7342842at2"/>
<accession>A0A2U3Q6W3</accession>
<dbReference type="Pfam" id="PF04392">
    <property type="entry name" value="ABC_sub_bind"/>
    <property type="match status" value="1"/>
</dbReference>
<dbReference type="InterPro" id="IPR028082">
    <property type="entry name" value="Peripla_BP_I"/>
</dbReference>
<evidence type="ECO:0000313" key="2">
    <source>
        <dbReference type="EMBL" id="SPP97183.1"/>
    </source>
</evidence>
<dbReference type="RefSeq" id="WP_122404618.1">
    <property type="nucleotide sequence ID" value="NZ_JAGIKT010000080.1"/>
</dbReference>
<dbReference type="EMBL" id="LS398110">
    <property type="protein sequence ID" value="SPP97183.1"/>
    <property type="molecule type" value="Genomic_DNA"/>
</dbReference>
<proteinExistence type="predicted"/>
<organism evidence="2 3">
    <name type="scientific">Bradyrhizobium vignae</name>
    <dbReference type="NCBI Taxonomy" id="1549949"/>
    <lineage>
        <taxon>Bacteria</taxon>
        <taxon>Pseudomonadati</taxon>
        <taxon>Pseudomonadota</taxon>
        <taxon>Alphaproteobacteria</taxon>
        <taxon>Hyphomicrobiales</taxon>
        <taxon>Nitrobacteraceae</taxon>
        <taxon>Bradyrhizobium</taxon>
    </lineage>
</organism>
<reference evidence="1 4" key="2">
    <citation type="submission" date="2021-03" db="EMBL/GenBank/DDBJ databases">
        <title>Genome Sequence of Bradyrhizobium vignae strain ISRA400.</title>
        <authorList>
            <person name="Tisa L.S."/>
            <person name="Svistoonoff S."/>
            <person name="Hocher V."/>
            <person name="Fall S."/>
            <person name="Zaiya A."/>
            <person name="Naing D."/>
            <person name="Niang N."/>
            <person name="Diouf A."/>
            <person name="Dasylva M.C."/>
            <person name="Toure O."/>
            <person name="Gueye M."/>
            <person name="Gully D."/>
            <person name="Tisseyre P."/>
            <person name="Simpson S."/>
            <person name="Morris K."/>
            <person name="Thomas W.K."/>
        </authorList>
    </citation>
    <scope>NUCLEOTIDE SEQUENCE [LARGE SCALE GENOMIC DNA]</scope>
    <source>
        <strain evidence="1 4">ISRA400</strain>
    </source>
</reference>
<protein>
    <submittedName>
        <fullName evidence="1">ABC transporter substrate-binding protein</fullName>
    </submittedName>
</protein>
<name>A0A2U3Q6W3_9BRAD</name>
<dbReference type="AlphaFoldDB" id="A0A2U3Q6W3"/>
<dbReference type="PANTHER" id="PTHR35271">
    <property type="entry name" value="ABC TRANSPORTER, SUBSTRATE-BINDING LIPOPROTEIN-RELATED"/>
    <property type="match status" value="1"/>
</dbReference>
<gene>
    <name evidence="2" type="ORF">BRAD3257_6283</name>
    <name evidence="1" type="ORF">JWS04_30550</name>
</gene>
<dbReference type="Gene3D" id="3.40.50.2300">
    <property type="match status" value="2"/>
</dbReference>
<sequence length="327" mass="34096">MRRRDFVGVVSGGMLAWSSATGAQQPAMPVVGFLHGASRSYLEQFLDALRAGLGEAGFVEGQNVAIEYRWAEGHYDRLSALAADLVNRQVAVIMAMGGTDPARAARAATSTIPIVFVSAADPVQTGLVASLNRPGANVTGVSLIASALDAKKLGLLHELVPKASVIAGLTNPKYPGVKGQIEEIQETGSSLGLKAILLSASDEDELAAAFASAKQQGAGAILVASDPFFNSHSGRLVALAAQHSIPTIYPQREYILGGGLISYGPDFADGYRNGGLYVGKILKGAKPAELPVVQPVKFELVINLRTAKTIGLEVPPTLLATADELVE</sequence>
<reference evidence="2 3" key="1">
    <citation type="submission" date="2018-03" db="EMBL/GenBank/DDBJ databases">
        <authorList>
            <person name="Gully D."/>
        </authorList>
    </citation>
    <scope>NUCLEOTIDE SEQUENCE [LARGE SCALE GENOMIC DNA]</scope>
    <source>
        <strain evidence="2">ORS3257</strain>
    </source>
</reference>
<dbReference type="PANTHER" id="PTHR35271:SF1">
    <property type="entry name" value="ABC TRANSPORTER, SUBSTRATE-BINDING LIPOPROTEIN"/>
    <property type="match status" value="1"/>
</dbReference>
<evidence type="ECO:0000313" key="4">
    <source>
        <dbReference type="Proteomes" id="UP000669317"/>
    </source>
</evidence>
<dbReference type="EMBL" id="JAGIKT010000080">
    <property type="protein sequence ID" value="MBP0115330.1"/>
    <property type="molecule type" value="Genomic_DNA"/>
</dbReference>
<dbReference type="Proteomes" id="UP000669317">
    <property type="component" value="Unassembled WGS sequence"/>
</dbReference>
<dbReference type="KEGG" id="bvz:BRAD3257_6283"/>
<dbReference type="SUPFAM" id="SSF53822">
    <property type="entry name" value="Periplasmic binding protein-like I"/>
    <property type="match status" value="1"/>
</dbReference>
<keyword evidence="4" id="KW-1185">Reference proteome</keyword>